<reference evidence="1" key="2">
    <citation type="journal article" date="2021" name="PeerJ">
        <title>Extensive microbial diversity within the chicken gut microbiome revealed by metagenomics and culture.</title>
        <authorList>
            <person name="Gilroy R."/>
            <person name="Ravi A."/>
            <person name="Getino M."/>
            <person name="Pursley I."/>
            <person name="Horton D.L."/>
            <person name="Alikhan N.F."/>
            <person name="Baker D."/>
            <person name="Gharbi K."/>
            <person name="Hall N."/>
            <person name="Watson M."/>
            <person name="Adriaenssens E.M."/>
            <person name="Foster-Nyarko E."/>
            <person name="Jarju S."/>
            <person name="Secka A."/>
            <person name="Antonio M."/>
            <person name="Oren A."/>
            <person name="Chaudhuri R.R."/>
            <person name="La Ragione R."/>
            <person name="Hildebrand F."/>
            <person name="Pallen M.J."/>
        </authorList>
    </citation>
    <scope>NUCLEOTIDE SEQUENCE</scope>
    <source>
        <strain evidence="1">7463</strain>
    </source>
</reference>
<comment type="caution">
    <text evidence="1">The sequence shown here is derived from an EMBL/GenBank/DDBJ whole genome shotgun (WGS) entry which is preliminary data.</text>
</comment>
<proteinExistence type="predicted"/>
<evidence type="ECO:0008006" key="3">
    <source>
        <dbReference type="Google" id="ProtNLM"/>
    </source>
</evidence>
<reference evidence="1" key="1">
    <citation type="submission" date="2020-10" db="EMBL/GenBank/DDBJ databases">
        <authorList>
            <person name="Gilroy R."/>
        </authorList>
    </citation>
    <scope>NUCLEOTIDE SEQUENCE</scope>
    <source>
        <strain evidence="1">7463</strain>
    </source>
</reference>
<evidence type="ECO:0000313" key="2">
    <source>
        <dbReference type="Proteomes" id="UP000824083"/>
    </source>
</evidence>
<protein>
    <recommendedName>
        <fullName evidence="3">GIY-YIG domain-containing protein</fullName>
    </recommendedName>
</protein>
<organism evidence="1 2">
    <name type="scientific">Candidatus Aphodousia faecigallinarum</name>
    <dbReference type="NCBI Taxonomy" id="2840677"/>
    <lineage>
        <taxon>Bacteria</taxon>
        <taxon>Pseudomonadati</taxon>
        <taxon>Pseudomonadota</taxon>
        <taxon>Betaproteobacteria</taxon>
        <taxon>Burkholderiales</taxon>
        <taxon>Sutterellaceae</taxon>
        <taxon>Sutterellaceae incertae sedis</taxon>
        <taxon>Candidatus Aphodousia</taxon>
    </lineage>
</organism>
<sequence>MAKISTFGMNAAFQLGFKRIADVRGITSVVSLFKNSMILSGLYLQIRPNRVAYIGKTNNMPARFEQHLARGVVIEELAFMPVLAKYIDEKEKELILLAEKKGIPIENIALREKKSPRNKNLGDLFTEEEIHEWLNDDRSYGANNLWLQTYNQMHPGLKHQFDLARSHPAWAQIFPVAKSFVRHIILKPELTYDDFWSAAAYNRRSEENFMSVIRIHAGSLTLLNLGAYREAPFEPWGWIDCQKDELFNAGFTENRLRADFPFICITEKGNYFELSTSARLLPIIIERLRKPLRKTTFHAMQNALLQRGNPALEHLLFSH</sequence>
<gene>
    <name evidence="1" type="ORF">IAC56_05885</name>
</gene>
<dbReference type="AlphaFoldDB" id="A0A9D1IIB5"/>
<accession>A0A9D1IIB5</accession>
<dbReference type="Proteomes" id="UP000824083">
    <property type="component" value="Unassembled WGS sequence"/>
</dbReference>
<dbReference type="EMBL" id="DVMY01000091">
    <property type="protein sequence ID" value="HIU37787.1"/>
    <property type="molecule type" value="Genomic_DNA"/>
</dbReference>
<evidence type="ECO:0000313" key="1">
    <source>
        <dbReference type="EMBL" id="HIU37787.1"/>
    </source>
</evidence>
<name>A0A9D1IIB5_9BURK</name>